<dbReference type="Gene3D" id="3.50.50.60">
    <property type="entry name" value="FAD/NAD(P)-binding domain"/>
    <property type="match status" value="1"/>
</dbReference>
<organism evidence="1 2">
    <name type="scientific">Pontixanthobacter luteolus</name>
    <dbReference type="NCBI Taxonomy" id="295089"/>
    <lineage>
        <taxon>Bacteria</taxon>
        <taxon>Pseudomonadati</taxon>
        <taxon>Pseudomonadota</taxon>
        <taxon>Alphaproteobacteria</taxon>
        <taxon>Sphingomonadales</taxon>
        <taxon>Erythrobacteraceae</taxon>
        <taxon>Pontixanthobacter</taxon>
    </lineage>
</organism>
<dbReference type="RefSeq" id="WP_160730803.1">
    <property type="nucleotide sequence ID" value="NZ_WTYP01000002.1"/>
</dbReference>
<dbReference type="OrthoDB" id="9773233at2"/>
<comment type="caution">
    <text evidence="1">The sequence shown here is derived from an EMBL/GenBank/DDBJ whole genome shotgun (WGS) entry which is preliminary data.</text>
</comment>
<sequence length="484" mass="52838">MSADFETDYLVVGAGAVGLAFVDALLDEDPDCHVTIVDMHAKPGGHWNDAYSFVALHQPSAFYGVNSLEFGDDVVDSHGPNKGLYPLASGAEVSAYFTHLMNRRLLPSGRVSYHPLSRYDGDGSDGHAAFDSILSGKRTNVKVRKKTVDATFYKTSVPSTHKRQFGVAPGTPMAIPGDLPDLWKRGNDLPAHYAILGAGKTAMDAGVWLLQAGVDPDDITWVRPRDSWLINRTYTQPGPDFFEKVVENQIAQLNAAAEAKTGDEMFELLGRGGYMLRIDEDVKPEMFHYATISEGEIDLLRQIKNVVRKGRVTSVEPGKIVFADDEHSVPGNTLFIDCTATAVPFDDTRQHGPQFRGDTIVLQPLHVPLVTFSAALTAFLEVHFSDDETKNRLGIPAPLTDTPNTYPLGMLTNFMNRGAWSQNPKIAAWLAKSRLDPTGTTFAKMMAEGDTRLAVMGGFQAAIETGIPGLQRLAEAAQAEHQPR</sequence>
<dbReference type="AlphaFoldDB" id="A0A6I4V0R2"/>
<gene>
    <name evidence="1" type="ORF">GRI43_08990</name>
</gene>
<proteinExistence type="predicted"/>
<dbReference type="SUPFAM" id="SSF51905">
    <property type="entry name" value="FAD/NAD(P)-binding domain"/>
    <property type="match status" value="1"/>
</dbReference>
<protein>
    <submittedName>
        <fullName evidence="1">NAD(P)-binding protein</fullName>
    </submittedName>
</protein>
<dbReference type="Proteomes" id="UP000471435">
    <property type="component" value="Unassembled WGS sequence"/>
</dbReference>
<evidence type="ECO:0000313" key="2">
    <source>
        <dbReference type="Proteomes" id="UP000471435"/>
    </source>
</evidence>
<evidence type="ECO:0000313" key="1">
    <source>
        <dbReference type="EMBL" id="MXP47513.1"/>
    </source>
</evidence>
<dbReference type="EMBL" id="WTYP01000002">
    <property type="protein sequence ID" value="MXP47513.1"/>
    <property type="molecule type" value="Genomic_DNA"/>
</dbReference>
<dbReference type="InterPro" id="IPR036188">
    <property type="entry name" value="FAD/NAD-bd_sf"/>
</dbReference>
<reference evidence="1 2" key="1">
    <citation type="submission" date="2019-12" db="EMBL/GenBank/DDBJ databases">
        <title>Genomic-based taxomic classification of the family Erythrobacteraceae.</title>
        <authorList>
            <person name="Xu L."/>
        </authorList>
    </citation>
    <scope>NUCLEOTIDE SEQUENCE [LARGE SCALE GENOMIC DNA]</scope>
    <source>
        <strain evidence="1 2">SW-109</strain>
    </source>
</reference>
<name>A0A6I4V0R2_9SPHN</name>
<keyword evidence="2" id="KW-1185">Reference proteome</keyword>
<accession>A0A6I4V0R2</accession>
<dbReference type="Pfam" id="PF13450">
    <property type="entry name" value="NAD_binding_8"/>
    <property type="match status" value="1"/>
</dbReference>